<dbReference type="NCBIfam" id="NF041636">
    <property type="entry name" value="slam_lipo"/>
    <property type="match status" value="1"/>
</dbReference>
<proteinExistence type="predicted"/>
<dbReference type="Pfam" id="PF01298">
    <property type="entry name" value="TbpB_B_D"/>
    <property type="match status" value="1"/>
</dbReference>
<dbReference type="Gene3D" id="2.40.160.90">
    <property type="match status" value="1"/>
</dbReference>
<feature type="domain" description="Transferrin-binding protein B C-lobe/N-lobe beta-barrel" evidence="2">
    <location>
        <begin position="169"/>
        <end position="276"/>
    </location>
</feature>
<dbReference type="AlphaFoldDB" id="A0A2M8S3N5"/>
<dbReference type="InterPro" id="IPR054843">
    <property type="entry name" value="Slam_hemophilin_C"/>
</dbReference>
<accession>A0A2M8S3N5</accession>
<dbReference type="InterPro" id="IPR001677">
    <property type="entry name" value="TbpB_B_D"/>
</dbReference>
<dbReference type="SUPFAM" id="SSF56925">
    <property type="entry name" value="OMPA-like"/>
    <property type="match status" value="1"/>
</dbReference>
<name>A0A2M8S3N5_9PAST</name>
<organism evidence="3 4">
    <name type="scientific">Conservatibacter flavescens</name>
    <dbReference type="NCBI Taxonomy" id="28161"/>
    <lineage>
        <taxon>Bacteria</taxon>
        <taxon>Pseudomonadati</taxon>
        <taxon>Pseudomonadota</taxon>
        <taxon>Gammaproteobacteria</taxon>
        <taxon>Pasteurellales</taxon>
        <taxon>Pasteurellaceae</taxon>
        <taxon>Conservatibacter</taxon>
    </lineage>
</organism>
<protein>
    <recommendedName>
        <fullName evidence="2">Transferrin-binding protein B C-lobe/N-lobe beta-barrel domain-containing protein</fullName>
    </recommendedName>
</protein>
<evidence type="ECO:0000313" key="3">
    <source>
        <dbReference type="EMBL" id="PJG85764.1"/>
    </source>
</evidence>
<dbReference type="EMBL" id="PHHA01000006">
    <property type="protein sequence ID" value="PJG85764.1"/>
    <property type="molecule type" value="Genomic_DNA"/>
</dbReference>
<dbReference type="Proteomes" id="UP000229329">
    <property type="component" value="Unassembled WGS sequence"/>
</dbReference>
<dbReference type="OrthoDB" id="5689800at2"/>
<reference evidence="3 4" key="1">
    <citation type="submission" date="2017-11" db="EMBL/GenBank/DDBJ databases">
        <title>Reclassification of Bisgaard taxon 7 as Conservatibacter flavescens gen. nov., sp. nov.</title>
        <authorList>
            <person name="Christensen H."/>
        </authorList>
    </citation>
    <scope>NUCLEOTIDE SEQUENCE [LARGE SCALE GENOMIC DNA]</scope>
    <source>
        <strain evidence="3 4">7_4</strain>
    </source>
</reference>
<feature type="compositionally biased region" description="Low complexity" evidence="1">
    <location>
        <begin position="42"/>
        <end position="54"/>
    </location>
</feature>
<keyword evidence="4" id="KW-1185">Reference proteome</keyword>
<evidence type="ECO:0000313" key="4">
    <source>
        <dbReference type="Proteomes" id="UP000229329"/>
    </source>
</evidence>
<dbReference type="InterPro" id="IPR011250">
    <property type="entry name" value="OMP/PagP_B-barrel"/>
</dbReference>
<feature type="compositionally biased region" description="Low complexity" evidence="1">
    <location>
        <begin position="61"/>
        <end position="78"/>
    </location>
</feature>
<evidence type="ECO:0000259" key="2">
    <source>
        <dbReference type="Pfam" id="PF01298"/>
    </source>
</evidence>
<evidence type="ECO:0000256" key="1">
    <source>
        <dbReference type="SAM" id="MobiDB-lite"/>
    </source>
</evidence>
<comment type="caution">
    <text evidence="3">The sequence shown here is derived from an EMBL/GenBank/DDBJ whole genome shotgun (WGS) entry which is preliminary data.</text>
</comment>
<feature type="region of interest" description="Disordered" evidence="1">
    <location>
        <begin position="37"/>
        <end position="81"/>
    </location>
</feature>
<gene>
    <name evidence="3" type="ORF">CVP05_04265</name>
</gene>
<sequence length="276" mass="29303">MDLYFINLKEQTMKQNTFTKFGVTLFASLVLAACGSSGGGDDNNNTSTSTSTSTATQPEKPSTNTQPTSPTTSTQSTTGKALVIEAETAKVTPKPLDTTNLSEIEVDGVKLTISRPGIYSGGWSLLNIGSTDTQMCCGRYESVKIGYQSEVGKNGYVFYNGVPTAANEIPTTGTATYTGDSLYLSQLEIAEEDTYRGNANLVANFADKTLTGKLTNEIAEVNLDAKINQNSFTGSATSNIEKTTAEVEGKFYGKNAQEIGGMATSEDWIAVFAGKK</sequence>